<dbReference type="EMBL" id="WNKY01000020">
    <property type="protein sequence ID" value="MTV39471.1"/>
    <property type="molecule type" value="Genomic_DNA"/>
</dbReference>
<organism evidence="1 2">
    <name type="scientific">Duganella radicis</name>
    <dbReference type="NCBI Taxonomy" id="551988"/>
    <lineage>
        <taxon>Bacteria</taxon>
        <taxon>Pseudomonadati</taxon>
        <taxon>Pseudomonadota</taxon>
        <taxon>Betaproteobacteria</taxon>
        <taxon>Burkholderiales</taxon>
        <taxon>Oxalobacteraceae</taxon>
        <taxon>Telluria group</taxon>
        <taxon>Duganella</taxon>
    </lineage>
</organism>
<name>A0A6L6PLG5_9BURK</name>
<proteinExistence type="predicted"/>
<accession>A0A6L6PLG5</accession>
<keyword evidence="2" id="KW-1185">Reference proteome</keyword>
<dbReference type="AlphaFoldDB" id="A0A6L6PLG5"/>
<protein>
    <submittedName>
        <fullName evidence="1">Uncharacterized protein</fullName>
    </submittedName>
</protein>
<evidence type="ECO:0000313" key="1">
    <source>
        <dbReference type="EMBL" id="MTV39471.1"/>
    </source>
</evidence>
<reference evidence="1 2" key="1">
    <citation type="submission" date="2019-11" db="EMBL/GenBank/DDBJ databases">
        <title>Type strains purchased from KCTC, JCM and DSMZ.</title>
        <authorList>
            <person name="Lu H."/>
        </authorList>
    </citation>
    <scope>NUCLEOTIDE SEQUENCE [LARGE SCALE GENOMIC DNA]</scope>
    <source>
        <strain evidence="1 2">KCTC 22382</strain>
    </source>
</reference>
<gene>
    <name evidence="1" type="ORF">GM676_18045</name>
</gene>
<comment type="caution">
    <text evidence="1">The sequence shown here is derived from an EMBL/GenBank/DDBJ whole genome shotgun (WGS) entry which is preliminary data.</text>
</comment>
<evidence type="ECO:0000313" key="2">
    <source>
        <dbReference type="Proteomes" id="UP000475582"/>
    </source>
</evidence>
<sequence>MLAYAGGGEWRPLRARYLIHSETATYPEAPTKADSVLTVVIDGQAAKELFDLVGPDSHPTCSSENGDRDRRKKGVECSYTAKLSDPKESHYRCWIGLNLRTGEGDVRVSC</sequence>
<dbReference type="Proteomes" id="UP000475582">
    <property type="component" value="Unassembled WGS sequence"/>
</dbReference>